<dbReference type="SMART" id="SM00345">
    <property type="entry name" value="HTH_GNTR"/>
    <property type="match status" value="1"/>
</dbReference>
<dbReference type="PANTHER" id="PTHR43537">
    <property type="entry name" value="TRANSCRIPTIONAL REGULATOR, GNTR FAMILY"/>
    <property type="match status" value="1"/>
</dbReference>
<dbReference type="Pfam" id="PF00392">
    <property type="entry name" value="GntR"/>
    <property type="match status" value="1"/>
</dbReference>
<evidence type="ECO:0000256" key="3">
    <source>
        <dbReference type="ARBA" id="ARBA00023163"/>
    </source>
</evidence>
<dbReference type="InterPro" id="IPR000524">
    <property type="entry name" value="Tscrpt_reg_HTH_GntR"/>
</dbReference>
<proteinExistence type="predicted"/>
<dbReference type="SUPFAM" id="SSF46785">
    <property type="entry name" value="Winged helix' DNA-binding domain"/>
    <property type="match status" value="1"/>
</dbReference>
<dbReference type="AlphaFoldDB" id="A0A9P2WQF3"/>
<organism evidence="5 6">
    <name type="scientific">Thermobifida fusca TM51</name>
    <dbReference type="NCBI Taxonomy" id="1169414"/>
    <lineage>
        <taxon>Bacteria</taxon>
        <taxon>Bacillati</taxon>
        <taxon>Actinomycetota</taxon>
        <taxon>Actinomycetes</taxon>
        <taxon>Streptosporangiales</taxon>
        <taxon>Nocardiopsidaceae</taxon>
        <taxon>Thermobifida</taxon>
    </lineage>
</organism>
<keyword evidence="1" id="KW-0805">Transcription regulation</keyword>
<dbReference type="Proteomes" id="UP000014184">
    <property type="component" value="Unassembled WGS sequence"/>
</dbReference>
<evidence type="ECO:0000313" key="5">
    <source>
        <dbReference type="EMBL" id="EOR71115.1"/>
    </source>
</evidence>
<dbReference type="CDD" id="cd07377">
    <property type="entry name" value="WHTH_GntR"/>
    <property type="match status" value="1"/>
</dbReference>
<name>A0A9P2WQF3_THEFU</name>
<dbReference type="InterPro" id="IPR008920">
    <property type="entry name" value="TF_FadR/GntR_C"/>
</dbReference>
<evidence type="ECO:0000256" key="2">
    <source>
        <dbReference type="ARBA" id="ARBA00023125"/>
    </source>
</evidence>
<keyword evidence="2" id="KW-0238">DNA-binding</keyword>
<dbReference type="PROSITE" id="PS50949">
    <property type="entry name" value="HTH_GNTR"/>
    <property type="match status" value="1"/>
</dbReference>
<dbReference type="Gene3D" id="1.20.120.530">
    <property type="entry name" value="GntR ligand-binding domain-like"/>
    <property type="match status" value="1"/>
</dbReference>
<dbReference type="SMART" id="SM00895">
    <property type="entry name" value="FCD"/>
    <property type="match status" value="1"/>
</dbReference>
<dbReference type="Gene3D" id="1.10.10.10">
    <property type="entry name" value="Winged helix-like DNA-binding domain superfamily/Winged helix DNA-binding domain"/>
    <property type="match status" value="1"/>
</dbReference>
<dbReference type="InterPro" id="IPR036390">
    <property type="entry name" value="WH_DNA-bd_sf"/>
</dbReference>
<gene>
    <name evidence="5" type="ORF">TM51_09211</name>
</gene>
<evidence type="ECO:0000259" key="4">
    <source>
        <dbReference type="PROSITE" id="PS50949"/>
    </source>
</evidence>
<dbReference type="InterPro" id="IPR036388">
    <property type="entry name" value="WH-like_DNA-bd_sf"/>
</dbReference>
<keyword evidence="3" id="KW-0804">Transcription</keyword>
<sequence>MTMSSSYPGRGVHGRVVELLGERVASGMIREGDTLDLRSLSAELGVSMSVVRESVRVLAAKGLVDSRQKRGTFVRPRTEWNLLDADVVRWRARGGDTARLMADLAELRALIEPAAARFAAQRRTENQLADLDQALDCMDRTRGDPRAHALADLEFHRCLLAASGNELLSRMDLLVAPGLVERDILVHSADPKADPVPAHRAVVDAVRARNPDAAEQAMRALLAAADADLRRLAGTALDPPNRKDRP</sequence>
<protein>
    <submittedName>
        <fullName evidence="5">GntR family transcriptional regulator</fullName>
    </submittedName>
</protein>
<keyword evidence="6" id="KW-1185">Reference proteome</keyword>
<dbReference type="GO" id="GO:0003700">
    <property type="term" value="F:DNA-binding transcription factor activity"/>
    <property type="evidence" value="ECO:0007669"/>
    <property type="project" value="InterPro"/>
</dbReference>
<dbReference type="SUPFAM" id="SSF48008">
    <property type="entry name" value="GntR ligand-binding domain-like"/>
    <property type="match status" value="1"/>
</dbReference>
<dbReference type="PANTHER" id="PTHR43537:SF44">
    <property type="entry name" value="GNTR FAMILY REGULATORY PROTEIN"/>
    <property type="match status" value="1"/>
</dbReference>
<comment type="caution">
    <text evidence="5">The sequence shown here is derived from an EMBL/GenBank/DDBJ whole genome shotgun (WGS) entry which is preliminary data.</text>
</comment>
<dbReference type="InterPro" id="IPR011711">
    <property type="entry name" value="GntR_C"/>
</dbReference>
<accession>A0A9P2WQF3</accession>
<feature type="domain" description="HTH gntR-type" evidence="4">
    <location>
        <begin position="10"/>
        <end position="77"/>
    </location>
</feature>
<evidence type="ECO:0000256" key="1">
    <source>
        <dbReference type="ARBA" id="ARBA00023015"/>
    </source>
</evidence>
<dbReference type="Pfam" id="PF07729">
    <property type="entry name" value="FCD"/>
    <property type="match status" value="1"/>
</dbReference>
<reference evidence="5 6" key="1">
    <citation type="journal article" date="2013" name="Genome Announc.">
        <title>Draft Genome Sequence of the Lignocellulose Decomposer Thermobifida fusca Strain TM51.</title>
        <authorList>
            <person name="Toth A."/>
            <person name="Barna T."/>
            <person name="Nagy I."/>
            <person name="Horvath B."/>
            <person name="Nagy I."/>
            <person name="Tancsics A."/>
            <person name="Kriszt B."/>
            <person name="Baka E."/>
            <person name="Fekete C."/>
            <person name="Kukolya J."/>
        </authorList>
    </citation>
    <scope>NUCLEOTIDE SEQUENCE [LARGE SCALE GENOMIC DNA]</scope>
    <source>
        <strain evidence="5 6">TM51</strain>
    </source>
</reference>
<dbReference type="EMBL" id="AOSG01000050">
    <property type="protein sequence ID" value="EOR71115.1"/>
    <property type="molecule type" value="Genomic_DNA"/>
</dbReference>
<dbReference type="GO" id="GO:0003677">
    <property type="term" value="F:DNA binding"/>
    <property type="evidence" value="ECO:0007669"/>
    <property type="project" value="UniProtKB-KW"/>
</dbReference>
<evidence type="ECO:0000313" key="6">
    <source>
        <dbReference type="Proteomes" id="UP000014184"/>
    </source>
</evidence>